<comment type="caution">
    <text evidence="2">The sequence shown here is derived from an EMBL/GenBank/DDBJ whole genome shotgun (WGS) entry which is preliminary data.</text>
</comment>
<proteinExistence type="predicted"/>
<dbReference type="Gene3D" id="3.90.79.10">
    <property type="entry name" value="Nucleoside Triphosphate Pyrophosphohydrolase"/>
    <property type="match status" value="1"/>
</dbReference>
<accession>A0A2H9TPM5</accession>
<dbReference type="OrthoDB" id="10261522at2759"/>
<keyword evidence="3" id="KW-1185">Reference proteome</keyword>
<organism evidence="2 3">
    <name type="scientific">Paramicrosporidium saccamoebae</name>
    <dbReference type="NCBI Taxonomy" id="1246581"/>
    <lineage>
        <taxon>Eukaryota</taxon>
        <taxon>Fungi</taxon>
        <taxon>Fungi incertae sedis</taxon>
        <taxon>Cryptomycota</taxon>
        <taxon>Cryptomycota incertae sedis</taxon>
        <taxon>Paramicrosporidium</taxon>
    </lineage>
</organism>
<feature type="region of interest" description="Disordered" evidence="1">
    <location>
        <begin position="1"/>
        <end position="24"/>
    </location>
</feature>
<dbReference type="Proteomes" id="UP000240830">
    <property type="component" value="Unassembled WGS sequence"/>
</dbReference>
<sequence length="324" mass="35842">MIPEKLRSGSVPGTPRSDSIPGKLRSDSLLPGTSALPLFQSSLLISNERCLPLLTCNELCIGFVSAINIPLFRNSKYFSYTKIDKTRVLKLKSPHLTEAGLDGFVAELRKKGLISVEGTDPVSVFADRGSQPICRVERGILELLGAKTSRVSVVAFSGKSRNCKILLGKRQPTAMANPAKYQLLLSFDYDRLTVTREELAEIAYRGIELQPDSYGKLKSAGLKTFAKKTASGVSRISTHTYEIDITDSPLFAPKVTQVIEAYETVPIHTVLDKCHAGVVCCHDIPIIVDFCIRHGIITPETDEQFVLVNQTLNYDMHRLYKKEL</sequence>
<protein>
    <submittedName>
        <fullName evidence="2">Uncharacterized protein</fullName>
    </submittedName>
</protein>
<evidence type="ECO:0000313" key="2">
    <source>
        <dbReference type="EMBL" id="PJF19707.1"/>
    </source>
</evidence>
<dbReference type="EMBL" id="MTSL01000046">
    <property type="protein sequence ID" value="PJF19707.1"/>
    <property type="molecule type" value="Genomic_DNA"/>
</dbReference>
<reference evidence="2 3" key="1">
    <citation type="submission" date="2016-10" db="EMBL/GenBank/DDBJ databases">
        <title>The genome of Paramicrosporidium saccamoebae is the missing link in understanding Cryptomycota and Microsporidia evolution.</title>
        <authorList>
            <person name="Quandt C.A."/>
            <person name="Beaudet D."/>
            <person name="Corsaro D."/>
            <person name="Michel R."/>
            <person name="Corradi N."/>
            <person name="James T."/>
        </authorList>
    </citation>
    <scope>NUCLEOTIDE SEQUENCE [LARGE SCALE GENOMIC DNA]</scope>
    <source>
        <strain evidence="2 3">KSL3</strain>
    </source>
</reference>
<evidence type="ECO:0000313" key="3">
    <source>
        <dbReference type="Proteomes" id="UP000240830"/>
    </source>
</evidence>
<name>A0A2H9TPM5_9FUNG</name>
<dbReference type="AlphaFoldDB" id="A0A2H9TPM5"/>
<evidence type="ECO:0000256" key="1">
    <source>
        <dbReference type="SAM" id="MobiDB-lite"/>
    </source>
</evidence>
<gene>
    <name evidence="2" type="ORF">PSACC_00478</name>
</gene>